<sequence>MLTNKLYKILLLTIIIFTAFFSFASNKEEFDLAFNIQSDDYSKKLKTDKIEMKGYIIEFPFNKYYIKGNIKLGNMNLKINEYKYTTTLNYSNKSRDIFNLEAEGSTPCEDVDLSNLCISAFTIGNITDNSLERILINLSGYPDTHEDIDFNVYPLEN</sequence>
<name>A0ABS6ECG8_9FIRM</name>
<accession>A0ABS6ECG8</accession>
<comment type="caution">
    <text evidence="1">The sequence shown here is derived from an EMBL/GenBank/DDBJ whole genome shotgun (WGS) entry which is preliminary data.</text>
</comment>
<dbReference type="EMBL" id="JAHLPM010000026">
    <property type="protein sequence ID" value="MBU5440155.1"/>
    <property type="molecule type" value="Genomic_DNA"/>
</dbReference>
<evidence type="ECO:0000313" key="2">
    <source>
        <dbReference type="Proteomes" id="UP000749471"/>
    </source>
</evidence>
<dbReference type="RefSeq" id="WP_216522162.1">
    <property type="nucleotide sequence ID" value="NZ_JAHLPM010000026.1"/>
</dbReference>
<reference evidence="1 2" key="1">
    <citation type="submission" date="2021-06" db="EMBL/GenBank/DDBJ databases">
        <authorList>
            <person name="Sun Q."/>
            <person name="Li D."/>
        </authorList>
    </citation>
    <scope>NUCLEOTIDE SEQUENCE [LARGE SCALE GENOMIC DNA]</scope>
    <source>
        <strain evidence="1 2">MSJ-40</strain>
    </source>
</reference>
<organism evidence="1 2">
    <name type="scientific">Tissierella simiarum</name>
    <dbReference type="NCBI Taxonomy" id="2841534"/>
    <lineage>
        <taxon>Bacteria</taxon>
        <taxon>Bacillati</taxon>
        <taxon>Bacillota</taxon>
        <taxon>Tissierellia</taxon>
        <taxon>Tissierellales</taxon>
        <taxon>Tissierellaceae</taxon>
        <taxon>Tissierella</taxon>
    </lineage>
</organism>
<evidence type="ECO:0000313" key="1">
    <source>
        <dbReference type="EMBL" id="MBU5440155.1"/>
    </source>
</evidence>
<gene>
    <name evidence="1" type="ORF">KQI42_19360</name>
</gene>
<protein>
    <submittedName>
        <fullName evidence="1">Uncharacterized protein</fullName>
    </submittedName>
</protein>
<dbReference type="Proteomes" id="UP000749471">
    <property type="component" value="Unassembled WGS sequence"/>
</dbReference>
<proteinExistence type="predicted"/>
<keyword evidence="2" id="KW-1185">Reference proteome</keyword>